<keyword evidence="5 6" id="KW-0804">Transcription</keyword>
<accession>A0ABR5S5L3</accession>
<dbReference type="Gene3D" id="1.10.940.10">
    <property type="entry name" value="NusB-like"/>
    <property type="match status" value="1"/>
</dbReference>
<gene>
    <name evidence="6" type="primary">nusB</name>
    <name evidence="9" type="ORF">NS263_09950</name>
</gene>
<dbReference type="NCBIfam" id="TIGR01951">
    <property type="entry name" value="nusB"/>
    <property type="match status" value="1"/>
</dbReference>
<dbReference type="Pfam" id="PF01029">
    <property type="entry name" value="NusB"/>
    <property type="match status" value="1"/>
</dbReference>
<organism evidence="9 10">
    <name type="scientific">Curtobacterium oceanosedimentum</name>
    <dbReference type="NCBI Taxonomy" id="465820"/>
    <lineage>
        <taxon>Bacteria</taxon>
        <taxon>Bacillati</taxon>
        <taxon>Actinomycetota</taxon>
        <taxon>Actinomycetes</taxon>
        <taxon>Micrococcales</taxon>
        <taxon>Microbacteriaceae</taxon>
        <taxon>Curtobacterium</taxon>
    </lineage>
</organism>
<proteinExistence type="inferred from homology"/>
<dbReference type="Proteomes" id="UP000078335">
    <property type="component" value="Unassembled WGS sequence"/>
</dbReference>
<dbReference type="SUPFAM" id="SSF48013">
    <property type="entry name" value="NusB-like"/>
    <property type="match status" value="1"/>
</dbReference>
<keyword evidence="10" id="KW-1185">Reference proteome</keyword>
<name>A0ABR5S5L3_9MICO</name>
<dbReference type="InterPro" id="IPR035926">
    <property type="entry name" value="NusB-like_sf"/>
</dbReference>
<evidence type="ECO:0000256" key="6">
    <source>
        <dbReference type="HAMAP-Rule" id="MF_00073"/>
    </source>
</evidence>
<dbReference type="EMBL" id="LDRB01000045">
    <property type="protein sequence ID" value="KTR39652.1"/>
    <property type="molecule type" value="Genomic_DNA"/>
</dbReference>
<dbReference type="PANTHER" id="PTHR11078:SF3">
    <property type="entry name" value="ANTITERMINATION NUSB DOMAIN-CONTAINING PROTEIN"/>
    <property type="match status" value="1"/>
</dbReference>
<dbReference type="PANTHER" id="PTHR11078">
    <property type="entry name" value="N UTILIZATION SUBSTANCE PROTEIN B-RELATED"/>
    <property type="match status" value="1"/>
</dbReference>
<comment type="similarity">
    <text evidence="1 6">Belongs to the NusB family.</text>
</comment>
<comment type="caution">
    <text evidence="9">The sequence shown here is derived from an EMBL/GenBank/DDBJ whole genome shotgun (WGS) entry which is preliminary data.</text>
</comment>
<evidence type="ECO:0000256" key="3">
    <source>
        <dbReference type="ARBA" id="ARBA00022884"/>
    </source>
</evidence>
<sequence length="161" mass="17285">MSARSKARKRALDMLYVAEVRELPIADVLATETVRHLDQPERASSWDYARQIVTGVDDDRAAIDKVIVEHAQGWSIARMPVLDRCILRMGVWELRYNPEVPDAVAIAEAVELAQSLSTDDSAGFVNGVLGAVAGGRAPSARSTGQAAAPSGRTVAGDQESE</sequence>
<evidence type="ECO:0000259" key="8">
    <source>
        <dbReference type="Pfam" id="PF01029"/>
    </source>
</evidence>
<evidence type="ECO:0000313" key="10">
    <source>
        <dbReference type="Proteomes" id="UP000078335"/>
    </source>
</evidence>
<dbReference type="InterPro" id="IPR006027">
    <property type="entry name" value="NusB_RsmB_TIM44"/>
</dbReference>
<evidence type="ECO:0000256" key="2">
    <source>
        <dbReference type="ARBA" id="ARBA00022814"/>
    </source>
</evidence>
<evidence type="ECO:0000313" key="9">
    <source>
        <dbReference type="EMBL" id="KTR39652.1"/>
    </source>
</evidence>
<keyword evidence="4 6" id="KW-0805">Transcription regulation</keyword>
<dbReference type="RefSeq" id="WP_058729118.1">
    <property type="nucleotide sequence ID" value="NZ_LDRB01000045.1"/>
</dbReference>
<evidence type="ECO:0000256" key="1">
    <source>
        <dbReference type="ARBA" id="ARBA00005952"/>
    </source>
</evidence>
<reference evidence="9 10" key="1">
    <citation type="journal article" date="2016" name="Front. Microbiol.">
        <title>Genomic Resource of Rice Seed Associated Bacteria.</title>
        <authorList>
            <person name="Midha S."/>
            <person name="Bansal K."/>
            <person name="Sharma S."/>
            <person name="Kumar N."/>
            <person name="Patil P.P."/>
            <person name="Chaudhry V."/>
            <person name="Patil P.B."/>
        </authorList>
    </citation>
    <scope>NUCLEOTIDE SEQUENCE [LARGE SCALE GENOMIC DNA]</scope>
    <source>
        <strain evidence="9 10">NS263</strain>
    </source>
</reference>
<evidence type="ECO:0000256" key="7">
    <source>
        <dbReference type="SAM" id="MobiDB-lite"/>
    </source>
</evidence>
<evidence type="ECO:0000256" key="4">
    <source>
        <dbReference type="ARBA" id="ARBA00023015"/>
    </source>
</evidence>
<protein>
    <recommendedName>
        <fullName evidence="6">Transcription antitermination protein NusB</fullName>
    </recommendedName>
    <alternativeName>
        <fullName evidence="6">Antitermination factor NusB</fullName>
    </alternativeName>
</protein>
<keyword evidence="3 6" id="KW-0694">RNA-binding</keyword>
<feature type="domain" description="NusB/RsmB/TIM44" evidence="8">
    <location>
        <begin position="6"/>
        <end position="133"/>
    </location>
</feature>
<feature type="region of interest" description="Disordered" evidence="7">
    <location>
        <begin position="135"/>
        <end position="161"/>
    </location>
</feature>
<evidence type="ECO:0000256" key="5">
    <source>
        <dbReference type="ARBA" id="ARBA00023163"/>
    </source>
</evidence>
<dbReference type="HAMAP" id="MF_00073">
    <property type="entry name" value="NusB"/>
    <property type="match status" value="1"/>
</dbReference>
<keyword evidence="2 6" id="KW-0889">Transcription antitermination</keyword>
<comment type="function">
    <text evidence="6">Involved in transcription antitermination. Required for transcription of ribosomal RNA (rRNA) genes. Binds specifically to the boxA antiterminator sequence of the ribosomal RNA (rrn) operons.</text>
</comment>
<dbReference type="InterPro" id="IPR011605">
    <property type="entry name" value="NusB_fam"/>
</dbReference>